<protein>
    <submittedName>
        <fullName evidence="9">AEC family transporter</fullName>
    </submittedName>
</protein>
<feature type="transmembrane region" description="Helical" evidence="8">
    <location>
        <begin position="64"/>
        <end position="90"/>
    </location>
</feature>
<feature type="transmembrane region" description="Helical" evidence="8">
    <location>
        <begin position="38"/>
        <end position="58"/>
    </location>
</feature>
<keyword evidence="4" id="KW-1003">Cell membrane</keyword>
<feature type="transmembrane region" description="Helical" evidence="8">
    <location>
        <begin position="253"/>
        <end position="278"/>
    </location>
</feature>
<keyword evidence="5 8" id="KW-0812">Transmembrane</keyword>
<dbReference type="RefSeq" id="WP_343186141.1">
    <property type="nucleotide sequence ID" value="NZ_JBCITM010000009.1"/>
</dbReference>
<evidence type="ECO:0000256" key="6">
    <source>
        <dbReference type="ARBA" id="ARBA00022989"/>
    </source>
</evidence>
<name>A0ABU9VUH3_9CLOT</name>
<evidence type="ECO:0000313" key="10">
    <source>
        <dbReference type="Proteomes" id="UP001407405"/>
    </source>
</evidence>
<dbReference type="PANTHER" id="PTHR36838">
    <property type="entry name" value="AUXIN EFFLUX CARRIER FAMILY PROTEIN"/>
    <property type="match status" value="1"/>
</dbReference>
<dbReference type="PANTHER" id="PTHR36838:SF1">
    <property type="entry name" value="SLR1864 PROTEIN"/>
    <property type="match status" value="1"/>
</dbReference>
<keyword evidence="6 8" id="KW-1133">Transmembrane helix</keyword>
<evidence type="ECO:0000256" key="2">
    <source>
        <dbReference type="ARBA" id="ARBA00010145"/>
    </source>
</evidence>
<keyword evidence="10" id="KW-1185">Reference proteome</keyword>
<evidence type="ECO:0000256" key="1">
    <source>
        <dbReference type="ARBA" id="ARBA00004651"/>
    </source>
</evidence>
<evidence type="ECO:0000256" key="4">
    <source>
        <dbReference type="ARBA" id="ARBA00022475"/>
    </source>
</evidence>
<feature type="transmembrane region" description="Helical" evidence="8">
    <location>
        <begin position="102"/>
        <end position="123"/>
    </location>
</feature>
<proteinExistence type="inferred from homology"/>
<feature type="transmembrane region" description="Helical" evidence="8">
    <location>
        <begin position="129"/>
        <end position="151"/>
    </location>
</feature>
<feature type="transmembrane region" description="Helical" evidence="8">
    <location>
        <begin position="6"/>
        <end position="26"/>
    </location>
</feature>
<evidence type="ECO:0000256" key="8">
    <source>
        <dbReference type="SAM" id="Phobius"/>
    </source>
</evidence>
<evidence type="ECO:0000313" key="9">
    <source>
        <dbReference type="EMBL" id="MEN1760816.1"/>
    </source>
</evidence>
<accession>A0ABU9VUH3</accession>
<feature type="transmembrane region" description="Helical" evidence="8">
    <location>
        <begin position="197"/>
        <end position="217"/>
    </location>
</feature>
<sequence length="310" mass="33977">MNDAFFSLLNQILVLFFMMAAGYAARKAQVLNQETIKGISLLILQVTLPSLIVSSMQFPFSMELLHTSLIIVGISIVTYGVIILFSRLYVRLVKEEGPRGDVLQFLLVFSNVAFMGFPIVSVLYGDLGIFYTALFNIPFNLLLVTLGVAIMSRSTGQSSGQMNFKKAFRSPGVIAVLLGFTFFVLPVSIPGPLLESLQLIGGTTTPLSMMIIGGMLADIPFRSVFGDRALYQATVVRLLLMPLMMYLPLRFLGFTGIMLGIPVIIIAMPVAANAGAFARLYDSDYYFASKAVFLTTLCSILTIPLWALFL</sequence>
<dbReference type="InterPro" id="IPR004776">
    <property type="entry name" value="Mem_transp_PIN-like"/>
</dbReference>
<reference evidence="9 10" key="1">
    <citation type="submission" date="2024-04" db="EMBL/GenBank/DDBJ databases">
        <title>Genome sequencing and metabolic network reconstruction of aminoacids and betaine degradation by Anoxynatronum sibiricum.</title>
        <authorList>
            <person name="Detkova E.N."/>
            <person name="Boltjanskaja Y.V."/>
            <person name="Mardanov A.V."/>
            <person name="Kevbrin V."/>
        </authorList>
    </citation>
    <scope>NUCLEOTIDE SEQUENCE [LARGE SCALE GENOMIC DNA]</scope>
    <source>
        <strain evidence="9 10">Z-7981</strain>
    </source>
</reference>
<comment type="similarity">
    <text evidence="2">Belongs to the auxin efflux carrier (TC 2.A.69) family.</text>
</comment>
<evidence type="ECO:0000256" key="5">
    <source>
        <dbReference type="ARBA" id="ARBA00022692"/>
    </source>
</evidence>
<dbReference type="Pfam" id="PF03547">
    <property type="entry name" value="Mem_trans"/>
    <property type="match status" value="1"/>
</dbReference>
<feature type="transmembrane region" description="Helical" evidence="8">
    <location>
        <begin position="285"/>
        <end position="309"/>
    </location>
</feature>
<organism evidence="9 10">
    <name type="scientific">Anoxynatronum sibiricum</name>
    <dbReference type="NCBI Taxonomy" id="210623"/>
    <lineage>
        <taxon>Bacteria</taxon>
        <taxon>Bacillati</taxon>
        <taxon>Bacillota</taxon>
        <taxon>Clostridia</taxon>
        <taxon>Eubacteriales</taxon>
        <taxon>Clostridiaceae</taxon>
        <taxon>Anoxynatronum</taxon>
    </lineage>
</organism>
<feature type="transmembrane region" description="Helical" evidence="8">
    <location>
        <begin position="172"/>
        <end position="191"/>
    </location>
</feature>
<gene>
    <name evidence="9" type="ORF">AAIG11_10040</name>
</gene>
<evidence type="ECO:0000256" key="3">
    <source>
        <dbReference type="ARBA" id="ARBA00022448"/>
    </source>
</evidence>
<dbReference type="Proteomes" id="UP001407405">
    <property type="component" value="Unassembled WGS sequence"/>
</dbReference>
<dbReference type="Gene3D" id="1.20.1530.20">
    <property type="match status" value="1"/>
</dbReference>
<evidence type="ECO:0000256" key="7">
    <source>
        <dbReference type="ARBA" id="ARBA00023136"/>
    </source>
</evidence>
<dbReference type="InterPro" id="IPR038770">
    <property type="entry name" value="Na+/solute_symporter_sf"/>
</dbReference>
<comment type="caution">
    <text evidence="9">The sequence shown here is derived from an EMBL/GenBank/DDBJ whole genome shotgun (WGS) entry which is preliminary data.</text>
</comment>
<keyword evidence="3" id="KW-0813">Transport</keyword>
<dbReference type="EMBL" id="JBCITM010000009">
    <property type="protein sequence ID" value="MEN1760816.1"/>
    <property type="molecule type" value="Genomic_DNA"/>
</dbReference>
<keyword evidence="7 8" id="KW-0472">Membrane</keyword>
<comment type="subcellular location">
    <subcellularLocation>
        <location evidence="1">Cell membrane</location>
        <topology evidence="1">Multi-pass membrane protein</topology>
    </subcellularLocation>
</comment>
<feature type="transmembrane region" description="Helical" evidence="8">
    <location>
        <begin position="229"/>
        <end position="247"/>
    </location>
</feature>